<dbReference type="KEGG" id="foc:113210271"/>
<evidence type="ECO:0000313" key="3">
    <source>
        <dbReference type="Proteomes" id="UP000504606"/>
    </source>
</evidence>
<gene>
    <name evidence="4" type="primary">LOC113210271</name>
</gene>
<proteinExistence type="predicted"/>
<evidence type="ECO:0000256" key="1">
    <source>
        <dbReference type="SAM" id="MobiDB-lite"/>
    </source>
</evidence>
<feature type="chain" id="PRO_5039620792" evidence="2">
    <location>
        <begin position="25"/>
        <end position="160"/>
    </location>
</feature>
<dbReference type="RefSeq" id="XP_026283945.2">
    <property type="nucleotide sequence ID" value="XM_026428160.2"/>
</dbReference>
<dbReference type="AlphaFoldDB" id="A0A6J1SX68"/>
<reference evidence="4" key="1">
    <citation type="submission" date="2025-08" db="UniProtKB">
        <authorList>
            <consortium name="RefSeq"/>
        </authorList>
    </citation>
    <scope>IDENTIFICATION</scope>
    <source>
        <tissue evidence="4">Whole organism</tissue>
    </source>
</reference>
<evidence type="ECO:0000256" key="2">
    <source>
        <dbReference type="SAM" id="SignalP"/>
    </source>
</evidence>
<dbReference type="Proteomes" id="UP000504606">
    <property type="component" value="Unplaced"/>
</dbReference>
<protein>
    <submittedName>
        <fullName evidence="4">Uncharacterized protein LOC113210271</fullName>
    </submittedName>
</protein>
<feature type="compositionally biased region" description="Acidic residues" evidence="1">
    <location>
        <begin position="82"/>
        <end position="98"/>
    </location>
</feature>
<organism evidence="3 4">
    <name type="scientific">Frankliniella occidentalis</name>
    <name type="common">Western flower thrips</name>
    <name type="synonym">Euthrips occidentalis</name>
    <dbReference type="NCBI Taxonomy" id="133901"/>
    <lineage>
        <taxon>Eukaryota</taxon>
        <taxon>Metazoa</taxon>
        <taxon>Ecdysozoa</taxon>
        <taxon>Arthropoda</taxon>
        <taxon>Hexapoda</taxon>
        <taxon>Insecta</taxon>
        <taxon>Pterygota</taxon>
        <taxon>Neoptera</taxon>
        <taxon>Paraneoptera</taxon>
        <taxon>Thysanoptera</taxon>
        <taxon>Terebrantia</taxon>
        <taxon>Thripoidea</taxon>
        <taxon>Thripidae</taxon>
        <taxon>Frankliniella</taxon>
    </lineage>
</organism>
<feature type="signal peptide" evidence="2">
    <location>
        <begin position="1"/>
        <end position="24"/>
    </location>
</feature>
<dbReference type="OrthoDB" id="10564966at2759"/>
<dbReference type="GeneID" id="113210271"/>
<feature type="region of interest" description="Disordered" evidence="1">
    <location>
        <begin position="46"/>
        <end position="113"/>
    </location>
</feature>
<keyword evidence="3" id="KW-1185">Reference proteome</keyword>
<feature type="compositionally biased region" description="Basic and acidic residues" evidence="1">
    <location>
        <begin position="54"/>
        <end position="64"/>
    </location>
</feature>
<accession>A0A6J1SX68</accession>
<evidence type="ECO:0000313" key="4">
    <source>
        <dbReference type="RefSeq" id="XP_026283945.2"/>
    </source>
</evidence>
<name>A0A6J1SX68_FRAOC</name>
<sequence length="160" mass="17102">MAQVTLSLITAALVLVALFSKSSAGVIDEDDSHKVRKGCFNLDDGFDLPVSSDEQGRSSTDKPQDVTPEGASQVHAGISVVEDAEESADEDPAEDVENEVLPAIPANEDQDQVKKVELGQPGESRYRHGVAPAKLPALETDKAHAYRTSIIHPYGDDLHA</sequence>
<keyword evidence="2" id="KW-0732">Signal</keyword>